<feature type="chain" id="PRO_5012116043" evidence="2">
    <location>
        <begin position="24"/>
        <end position="321"/>
    </location>
</feature>
<dbReference type="CDD" id="cd07012">
    <property type="entry name" value="PBP2_Bug_TTT"/>
    <property type="match status" value="1"/>
</dbReference>
<dbReference type="STRING" id="198092.SAMN02745194_04591"/>
<proteinExistence type="inferred from homology"/>
<sequence length="321" mass="33771">MERRALVGLASAAILSSASVVKAQPQRPPLRIVVPYGPGGSTDAIARVLAASLAPKLRRTVIVENRGGAGGLIGVRFVQSAPPDGNVLLFTPPGYITLTMVNRAAGYDPVKDFEPVALVGSSPLFLMVHKDIPATTVQEFIAFAKSQPDGINVANAGMGSVGHIAAMLFEHQTGVKLTHVAYRGTAEAGLALISGVVKMQINSTTLATNEAMRNGTIRFLAVIAESRSSLAPEVPVIGDVFRGAGAEPWYGFLGPPGLPAGFVQEMDVALRAALEESEVQGSFAAGAIQTTFRPAAEMQAVVRSSTEFWRRAFRELNIAPQ</sequence>
<evidence type="ECO:0000313" key="4">
    <source>
        <dbReference type="Proteomes" id="UP000184387"/>
    </source>
</evidence>
<dbReference type="InterPro" id="IPR042100">
    <property type="entry name" value="Bug_dom1"/>
</dbReference>
<dbReference type="SUPFAM" id="SSF53850">
    <property type="entry name" value="Periplasmic binding protein-like II"/>
    <property type="match status" value="1"/>
</dbReference>
<feature type="signal peptide" evidence="2">
    <location>
        <begin position="1"/>
        <end position="23"/>
    </location>
</feature>
<dbReference type="EMBL" id="FQZF01000040">
    <property type="protein sequence ID" value="SHK27273.1"/>
    <property type="molecule type" value="Genomic_DNA"/>
</dbReference>
<protein>
    <submittedName>
        <fullName evidence="3">Tripartite-type tricarboxylate transporter, receptor component TctC</fullName>
    </submittedName>
</protein>
<dbReference type="InterPro" id="IPR005064">
    <property type="entry name" value="BUG"/>
</dbReference>
<comment type="similarity">
    <text evidence="1">Belongs to the UPF0065 (bug) family.</text>
</comment>
<dbReference type="PANTHER" id="PTHR42928:SF5">
    <property type="entry name" value="BLR1237 PROTEIN"/>
    <property type="match status" value="1"/>
</dbReference>
<dbReference type="PANTHER" id="PTHR42928">
    <property type="entry name" value="TRICARBOXYLATE-BINDING PROTEIN"/>
    <property type="match status" value="1"/>
</dbReference>
<evidence type="ECO:0000256" key="1">
    <source>
        <dbReference type="ARBA" id="ARBA00006987"/>
    </source>
</evidence>
<evidence type="ECO:0000313" key="3">
    <source>
        <dbReference type="EMBL" id="SHK27273.1"/>
    </source>
</evidence>
<dbReference type="Gene3D" id="3.40.190.150">
    <property type="entry name" value="Bordetella uptake gene, domain 1"/>
    <property type="match status" value="1"/>
</dbReference>
<dbReference type="AlphaFoldDB" id="A0A1M6R4B8"/>
<dbReference type="PIRSF" id="PIRSF017082">
    <property type="entry name" value="YflP"/>
    <property type="match status" value="1"/>
</dbReference>
<evidence type="ECO:0000256" key="2">
    <source>
        <dbReference type="SAM" id="SignalP"/>
    </source>
</evidence>
<keyword evidence="3" id="KW-0675">Receptor</keyword>
<dbReference type="OrthoDB" id="9780943at2"/>
<gene>
    <name evidence="3" type="ORF">SAMN02745194_04591</name>
</gene>
<accession>A0A1M6R4B8</accession>
<dbReference type="Proteomes" id="UP000184387">
    <property type="component" value="Unassembled WGS sequence"/>
</dbReference>
<keyword evidence="2" id="KW-0732">Signal</keyword>
<dbReference type="Pfam" id="PF03401">
    <property type="entry name" value="TctC"/>
    <property type="match status" value="1"/>
</dbReference>
<organism evidence="3 4">
    <name type="scientific">Muricoccus roseus</name>
    <dbReference type="NCBI Taxonomy" id="198092"/>
    <lineage>
        <taxon>Bacteria</taxon>
        <taxon>Pseudomonadati</taxon>
        <taxon>Pseudomonadota</taxon>
        <taxon>Alphaproteobacteria</taxon>
        <taxon>Acetobacterales</taxon>
        <taxon>Roseomonadaceae</taxon>
        <taxon>Muricoccus</taxon>
    </lineage>
</organism>
<keyword evidence="4" id="KW-1185">Reference proteome</keyword>
<dbReference type="Gene3D" id="3.40.190.10">
    <property type="entry name" value="Periplasmic binding protein-like II"/>
    <property type="match status" value="1"/>
</dbReference>
<name>A0A1M6R4B8_9PROT</name>
<reference evidence="3 4" key="1">
    <citation type="submission" date="2016-11" db="EMBL/GenBank/DDBJ databases">
        <authorList>
            <person name="Jaros S."/>
            <person name="Januszkiewicz K."/>
            <person name="Wedrychowicz H."/>
        </authorList>
    </citation>
    <scope>NUCLEOTIDE SEQUENCE [LARGE SCALE GENOMIC DNA]</scope>
    <source>
        <strain evidence="3 4">DSM 14916</strain>
    </source>
</reference>